<name>A0AAV6YI83_ENGPU</name>
<accession>A0AAV6YI83</accession>
<keyword evidence="1" id="KW-0472">Membrane</keyword>
<organism evidence="2 3">
    <name type="scientific">Engystomops pustulosus</name>
    <name type="common">Tungara frog</name>
    <name type="synonym">Physalaemus pustulosus</name>
    <dbReference type="NCBI Taxonomy" id="76066"/>
    <lineage>
        <taxon>Eukaryota</taxon>
        <taxon>Metazoa</taxon>
        <taxon>Chordata</taxon>
        <taxon>Craniata</taxon>
        <taxon>Vertebrata</taxon>
        <taxon>Euteleostomi</taxon>
        <taxon>Amphibia</taxon>
        <taxon>Batrachia</taxon>
        <taxon>Anura</taxon>
        <taxon>Neobatrachia</taxon>
        <taxon>Hyloidea</taxon>
        <taxon>Leptodactylidae</taxon>
        <taxon>Leiuperinae</taxon>
        <taxon>Engystomops</taxon>
    </lineage>
</organism>
<gene>
    <name evidence="2" type="ORF">GDO81_025632</name>
</gene>
<proteinExistence type="predicted"/>
<keyword evidence="1" id="KW-0812">Transmembrane</keyword>
<protein>
    <recommendedName>
        <fullName evidence="4">Secreted protein</fullName>
    </recommendedName>
</protein>
<keyword evidence="1" id="KW-1133">Transmembrane helix</keyword>
<feature type="transmembrane region" description="Helical" evidence="1">
    <location>
        <begin position="6"/>
        <end position="26"/>
    </location>
</feature>
<evidence type="ECO:0000256" key="1">
    <source>
        <dbReference type="SAM" id="Phobius"/>
    </source>
</evidence>
<sequence length="101" mass="11530">MNTSSMYLRYVCIYFIYGLVAFKINLLSKTARNIFAKVHATGVPMAVPVIWLNHWLLNKKELWVKMNMRASRTKPTKASLLPAFCKTKHIASTPSKCGIRV</sequence>
<reference evidence="2" key="1">
    <citation type="thesis" date="2020" institute="ProQuest LLC" country="789 East Eisenhower Parkway, Ann Arbor, MI, USA">
        <title>Comparative Genomics and Chromosome Evolution.</title>
        <authorList>
            <person name="Mudd A.B."/>
        </authorList>
    </citation>
    <scope>NUCLEOTIDE SEQUENCE</scope>
    <source>
        <strain evidence="2">237g6f4</strain>
        <tissue evidence="2">Blood</tissue>
    </source>
</reference>
<evidence type="ECO:0000313" key="2">
    <source>
        <dbReference type="EMBL" id="KAG8536812.1"/>
    </source>
</evidence>
<evidence type="ECO:0000313" key="3">
    <source>
        <dbReference type="Proteomes" id="UP000824782"/>
    </source>
</evidence>
<evidence type="ECO:0008006" key="4">
    <source>
        <dbReference type="Google" id="ProtNLM"/>
    </source>
</evidence>
<dbReference type="Proteomes" id="UP000824782">
    <property type="component" value="Unassembled WGS sequence"/>
</dbReference>
<keyword evidence="3" id="KW-1185">Reference proteome</keyword>
<comment type="caution">
    <text evidence="2">The sequence shown here is derived from an EMBL/GenBank/DDBJ whole genome shotgun (WGS) entry which is preliminary data.</text>
</comment>
<dbReference type="AlphaFoldDB" id="A0AAV6YI83"/>
<dbReference type="EMBL" id="WNYA01037967">
    <property type="protein sequence ID" value="KAG8536812.1"/>
    <property type="molecule type" value="Genomic_DNA"/>
</dbReference>